<sequence length="41" mass="4568">MNQTLLSSFGTPFERVENALAALREGRGVMVLDDEDRENEG</sequence>
<evidence type="ECO:0000313" key="2">
    <source>
        <dbReference type="Proteomes" id="UP000436141"/>
    </source>
</evidence>
<evidence type="ECO:0000313" key="1">
    <source>
        <dbReference type="EMBL" id="MXI78904.1"/>
    </source>
</evidence>
<dbReference type="InterPro" id="IPR017945">
    <property type="entry name" value="DHBP_synth_RibB-like_a/b_dom"/>
</dbReference>
<reference evidence="1 2" key="1">
    <citation type="submission" date="2019-12" db="EMBL/GenBank/DDBJ databases">
        <title>Enteriobacteria Tanzani isolates_10434.</title>
        <authorList>
            <person name="Subbiah M."/>
            <person name="Call D."/>
        </authorList>
    </citation>
    <scope>NUCLEOTIDE SEQUENCE [LARGE SCALE GENOMIC DNA]</scope>
    <source>
        <strain evidence="1 2">10434wD1</strain>
    </source>
</reference>
<name>A0A6N8R9D8_ECOLX</name>
<dbReference type="AlphaFoldDB" id="A0A6N8R9D8"/>
<dbReference type="Gene3D" id="3.90.870.10">
    <property type="entry name" value="DHBP synthase"/>
    <property type="match status" value="1"/>
</dbReference>
<accession>A0A6N8R9D8</accession>
<dbReference type="EMBL" id="WUIY01001103">
    <property type="protein sequence ID" value="MXI78904.1"/>
    <property type="molecule type" value="Genomic_DNA"/>
</dbReference>
<proteinExistence type="predicted"/>
<organism evidence="1 2">
    <name type="scientific">Escherichia coli</name>
    <dbReference type="NCBI Taxonomy" id="562"/>
    <lineage>
        <taxon>Bacteria</taxon>
        <taxon>Pseudomonadati</taxon>
        <taxon>Pseudomonadota</taxon>
        <taxon>Gammaproteobacteria</taxon>
        <taxon>Enterobacterales</taxon>
        <taxon>Enterobacteriaceae</taxon>
        <taxon>Escherichia</taxon>
    </lineage>
</organism>
<dbReference type="Proteomes" id="UP000436141">
    <property type="component" value="Unassembled WGS sequence"/>
</dbReference>
<protein>
    <submittedName>
        <fullName evidence="1">3,4-dihydroxy-2-butanone-4-phosphate synthase</fullName>
    </submittedName>
</protein>
<dbReference type="SUPFAM" id="SSF55821">
    <property type="entry name" value="YrdC/RibB"/>
    <property type="match status" value="1"/>
</dbReference>
<comment type="caution">
    <text evidence="1">The sequence shown here is derived from an EMBL/GenBank/DDBJ whole genome shotgun (WGS) entry which is preliminary data.</text>
</comment>
<gene>
    <name evidence="1" type="primary">ribB</name>
    <name evidence="1" type="ORF">GRW05_32595</name>
</gene>
<feature type="non-terminal residue" evidence="1">
    <location>
        <position position="41"/>
    </location>
</feature>